<sequence>MRDVYVIATSCTAFGKRPEDGFKDLAREAYLECLADAGWEDGAPIEQAWFGNCGMGTFGQRNIRGQVCFTPLVREGLFPERVPMINVEGGCATASMALHGAWKDVASGDMEVALAIGVEKTFVPDDPARTLEIFEGGIDQLDPGDWHAYYRARGEEAGKPFEPNGGGGTVFMNTYAMQAAWHMRRHGTTREQIAVAASKSHRHGALNPKAQYRFEVSVEAALADREVSWPITRAMAAPVGDGAAAAILVSGDALARMPEAVRRRAVKVRASVLSGGKYRAADEPGLSRVAARKAYDRAGLGPADVDLLEVHDATSFCEIFQLEMLGFAEDGGGGPLVESGATALGGRLPVNLSGGLVSKGHPVGATGLSMIHELALQLRGEAGARQTERARIALAENGGGVIGFDEAACSVILLEAPETR</sequence>
<dbReference type="PIRSF" id="PIRSF000429">
    <property type="entry name" value="Ac-CoA_Ac_transf"/>
    <property type="match status" value="1"/>
</dbReference>
<comment type="caution">
    <text evidence="9">The sequence shown here is derived from an EMBL/GenBank/DDBJ whole genome shotgun (WGS) entry which is preliminary data.</text>
</comment>
<dbReference type="InterPro" id="IPR055140">
    <property type="entry name" value="Thiolase_C_2"/>
</dbReference>
<dbReference type="Gene3D" id="3.40.47.10">
    <property type="match status" value="1"/>
</dbReference>
<keyword evidence="3" id="KW-0808">Transferase</keyword>
<feature type="domain" description="Thiolase C-terminal" evidence="8">
    <location>
        <begin position="288"/>
        <end position="403"/>
    </location>
</feature>
<evidence type="ECO:0000256" key="4">
    <source>
        <dbReference type="ARBA" id="ARBA00023055"/>
    </source>
</evidence>
<evidence type="ECO:0000256" key="3">
    <source>
        <dbReference type="ARBA" id="ARBA00022679"/>
    </source>
</evidence>
<evidence type="ECO:0000256" key="5">
    <source>
        <dbReference type="ARBA" id="ARBA00023121"/>
    </source>
</evidence>
<dbReference type="GO" id="GO:0008289">
    <property type="term" value="F:lipid binding"/>
    <property type="evidence" value="ECO:0007669"/>
    <property type="project" value="UniProtKB-KW"/>
</dbReference>
<accession>A0A3D9BNQ1</accession>
<dbReference type="GO" id="GO:0003988">
    <property type="term" value="F:acetyl-CoA C-acyltransferase activity"/>
    <property type="evidence" value="ECO:0007669"/>
    <property type="project" value="UniProtKB-ARBA"/>
</dbReference>
<dbReference type="Proteomes" id="UP000257131">
    <property type="component" value="Unassembled WGS sequence"/>
</dbReference>
<dbReference type="GO" id="GO:0006869">
    <property type="term" value="P:lipid transport"/>
    <property type="evidence" value="ECO:0007669"/>
    <property type="project" value="UniProtKB-KW"/>
</dbReference>
<dbReference type="Pfam" id="PF00108">
    <property type="entry name" value="Thiolase_N"/>
    <property type="match status" value="1"/>
</dbReference>
<evidence type="ECO:0000313" key="9">
    <source>
        <dbReference type="EMBL" id="REC55138.1"/>
    </source>
</evidence>
<evidence type="ECO:0000256" key="2">
    <source>
        <dbReference type="ARBA" id="ARBA00022448"/>
    </source>
</evidence>
<dbReference type="SUPFAM" id="SSF53901">
    <property type="entry name" value="Thiolase-like"/>
    <property type="match status" value="2"/>
</dbReference>
<gene>
    <name evidence="9" type="ORF">DRV84_12525</name>
</gene>
<dbReference type="EC" id="2.3.1.176" evidence="1"/>
<dbReference type="OrthoDB" id="9790314at2"/>
<dbReference type="PANTHER" id="PTHR42870:SF1">
    <property type="entry name" value="NON-SPECIFIC LIPID-TRANSFER PROTEIN-LIKE 2"/>
    <property type="match status" value="1"/>
</dbReference>
<dbReference type="EMBL" id="QOHR01000021">
    <property type="protein sequence ID" value="REC55138.1"/>
    <property type="molecule type" value="Genomic_DNA"/>
</dbReference>
<reference evidence="9 10" key="1">
    <citation type="journal article" date="2017" name="Int. J. Syst. Evol. Microbiol.">
        <title>Rhodosalinus sediminis gen. nov., sp. nov., isolated from marine saltern.</title>
        <authorList>
            <person name="Guo L.Y."/>
            <person name="Ling S.K."/>
            <person name="Li C.M."/>
            <person name="Chen G.J."/>
            <person name="Du Z.J."/>
        </authorList>
    </citation>
    <scope>NUCLEOTIDE SEQUENCE [LARGE SCALE GENOMIC DNA]</scope>
    <source>
        <strain evidence="9 10">WDN1C137</strain>
    </source>
</reference>
<dbReference type="InterPro" id="IPR020616">
    <property type="entry name" value="Thiolase_N"/>
</dbReference>
<evidence type="ECO:0000256" key="6">
    <source>
        <dbReference type="ARBA" id="ARBA00032316"/>
    </source>
</evidence>
<proteinExistence type="predicted"/>
<dbReference type="PROSITE" id="PS00737">
    <property type="entry name" value="THIOLASE_2"/>
    <property type="match status" value="1"/>
</dbReference>
<evidence type="ECO:0000313" key="10">
    <source>
        <dbReference type="Proteomes" id="UP000257131"/>
    </source>
</evidence>
<feature type="domain" description="Thiolase N-terminal" evidence="7">
    <location>
        <begin position="4"/>
        <end position="216"/>
    </location>
</feature>
<dbReference type="Pfam" id="PF22691">
    <property type="entry name" value="Thiolase_C_1"/>
    <property type="match status" value="1"/>
</dbReference>
<keyword evidence="2" id="KW-0813">Transport</keyword>
<dbReference type="AlphaFoldDB" id="A0A3D9BNQ1"/>
<dbReference type="InterPro" id="IPR020613">
    <property type="entry name" value="Thiolase_CS"/>
</dbReference>
<evidence type="ECO:0000259" key="7">
    <source>
        <dbReference type="Pfam" id="PF00108"/>
    </source>
</evidence>
<organism evidence="9 10">
    <name type="scientific">Rhodosalinus sediminis</name>
    <dbReference type="NCBI Taxonomy" id="1940533"/>
    <lineage>
        <taxon>Bacteria</taxon>
        <taxon>Pseudomonadati</taxon>
        <taxon>Pseudomonadota</taxon>
        <taxon>Alphaproteobacteria</taxon>
        <taxon>Rhodobacterales</taxon>
        <taxon>Paracoccaceae</taxon>
        <taxon>Rhodosalinus</taxon>
    </lineage>
</organism>
<keyword evidence="4" id="KW-0445">Lipid transport</keyword>
<dbReference type="InterPro" id="IPR016039">
    <property type="entry name" value="Thiolase-like"/>
</dbReference>
<dbReference type="InterPro" id="IPR002155">
    <property type="entry name" value="Thiolase"/>
</dbReference>
<name>A0A3D9BNQ1_9RHOB</name>
<keyword evidence="5" id="KW-0446">Lipid-binding</keyword>
<evidence type="ECO:0000256" key="1">
    <source>
        <dbReference type="ARBA" id="ARBA00012352"/>
    </source>
</evidence>
<dbReference type="RefSeq" id="WP_115981218.1">
    <property type="nucleotide sequence ID" value="NZ_QOHR01000021.1"/>
</dbReference>
<dbReference type="CDD" id="cd00829">
    <property type="entry name" value="SCP-x_thiolase"/>
    <property type="match status" value="1"/>
</dbReference>
<evidence type="ECO:0000259" key="8">
    <source>
        <dbReference type="Pfam" id="PF22691"/>
    </source>
</evidence>
<dbReference type="PANTHER" id="PTHR42870">
    <property type="entry name" value="ACETYL-COA C-ACETYLTRANSFERASE"/>
    <property type="match status" value="1"/>
</dbReference>
<keyword evidence="10" id="KW-1185">Reference proteome</keyword>
<protein>
    <recommendedName>
        <fullName evidence="1">propanoyl-CoA C-acyltransferase</fullName>
        <ecNumber evidence="1">2.3.1.176</ecNumber>
    </recommendedName>
    <alternativeName>
        <fullName evidence="6">Propanoyl-CoA C-acyltransferase</fullName>
    </alternativeName>
</protein>